<gene>
    <name evidence="2" type="ORF">EHS13_24430</name>
</gene>
<dbReference type="Pfam" id="PF14007">
    <property type="entry name" value="YtpI"/>
    <property type="match status" value="1"/>
</dbReference>
<dbReference type="OrthoDB" id="2990512at2"/>
<keyword evidence="1" id="KW-0472">Membrane</keyword>
<keyword evidence="1" id="KW-0812">Transmembrane</keyword>
<reference evidence="3" key="1">
    <citation type="submission" date="2018-11" db="EMBL/GenBank/DDBJ databases">
        <title>Complete genome sequence of Paenibacillus sp. ML311-T8.</title>
        <authorList>
            <person name="Nam Y.-D."/>
            <person name="Kang J."/>
            <person name="Chung W.-H."/>
            <person name="Park Y.S."/>
        </authorList>
    </citation>
    <scope>NUCLEOTIDE SEQUENCE [LARGE SCALE GENOMIC DNA]</scope>
    <source>
        <strain evidence="3">ML311-T8</strain>
    </source>
</reference>
<dbReference type="InterPro" id="IPR025618">
    <property type="entry name" value="YtpI"/>
</dbReference>
<keyword evidence="3" id="KW-1185">Reference proteome</keyword>
<sequence length="98" mass="11344">MLSYFSFFLTTVILLSLLATVFYSYRSRLQTDAFKKGVLSSKMNISMGFMLVSMALLQIFLFEANNMRTVLGIIFLLLGLFNFFSGARNLMHYRSRKQ</sequence>
<feature type="transmembrane region" description="Helical" evidence="1">
    <location>
        <begin position="45"/>
        <end position="64"/>
    </location>
</feature>
<proteinExistence type="predicted"/>
<dbReference type="AlphaFoldDB" id="A0A6B8RN84"/>
<dbReference type="EMBL" id="CP034235">
    <property type="protein sequence ID" value="QGQ97811.1"/>
    <property type="molecule type" value="Genomic_DNA"/>
</dbReference>
<dbReference type="Proteomes" id="UP000426246">
    <property type="component" value="Chromosome"/>
</dbReference>
<evidence type="ECO:0000313" key="3">
    <source>
        <dbReference type="Proteomes" id="UP000426246"/>
    </source>
</evidence>
<keyword evidence="1" id="KW-1133">Transmembrane helix</keyword>
<organism evidence="2 3">
    <name type="scientific">Paenibacillus psychroresistens</name>
    <dbReference type="NCBI Taxonomy" id="1778678"/>
    <lineage>
        <taxon>Bacteria</taxon>
        <taxon>Bacillati</taxon>
        <taxon>Bacillota</taxon>
        <taxon>Bacilli</taxon>
        <taxon>Bacillales</taxon>
        <taxon>Paenibacillaceae</taxon>
        <taxon>Paenibacillus</taxon>
    </lineage>
</organism>
<accession>A0A6B8RN84</accession>
<dbReference type="RefSeq" id="WP_155702911.1">
    <property type="nucleotide sequence ID" value="NZ_CP034235.1"/>
</dbReference>
<name>A0A6B8RN84_9BACL</name>
<evidence type="ECO:0008006" key="4">
    <source>
        <dbReference type="Google" id="ProtNLM"/>
    </source>
</evidence>
<protein>
    <recommendedName>
        <fullName evidence="4">YtpI family protein</fullName>
    </recommendedName>
</protein>
<feature type="transmembrane region" description="Helical" evidence="1">
    <location>
        <begin position="6"/>
        <end position="25"/>
    </location>
</feature>
<evidence type="ECO:0000313" key="2">
    <source>
        <dbReference type="EMBL" id="QGQ97811.1"/>
    </source>
</evidence>
<feature type="transmembrane region" description="Helical" evidence="1">
    <location>
        <begin position="70"/>
        <end position="91"/>
    </location>
</feature>
<evidence type="ECO:0000256" key="1">
    <source>
        <dbReference type="SAM" id="Phobius"/>
    </source>
</evidence>
<dbReference type="KEGG" id="ppsc:EHS13_24430"/>